<name>A0A8H3KWM4_9GLOM</name>
<evidence type="ECO:0000313" key="1">
    <source>
        <dbReference type="EMBL" id="GES75611.1"/>
    </source>
</evidence>
<gene>
    <name evidence="1" type="ORF">RCL2_000303800</name>
</gene>
<accession>A0A8H3KWM4</accession>
<sequence length="88" mass="9550">MAALSSYITQFINKLSNLFFSATTYRVPKTISSTGAIQRWAGLEYAHNIEICVTSTGTNGLPSHISRLVGPPSGIIVATTFVHKTDDY</sequence>
<proteinExistence type="predicted"/>
<comment type="caution">
    <text evidence="1">The sequence shown here is derived from an EMBL/GenBank/DDBJ whole genome shotgun (WGS) entry which is preliminary data.</text>
</comment>
<reference evidence="1" key="1">
    <citation type="submission" date="2019-10" db="EMBL/GenBank/DDBJ databases">
        <title>Conservation and host-specific expression of non-tandemly repeated heterogenous ribosome RNA gene in arbuscular mycorrhizal fungi.</title>
        <authorList>
            <person name="Maeda T."/>
            <person name="Kobayashi Y."/>
            <person name="Nakagawa T."/>
            <person name="Ezawa T."/>
            <person name="Yamaguchi K."/>
            <person name="Bino T."/>
            <person name="Nishimoto Y."/>
            <person name="Shigenobu S."/>
            <person name="Kawaguchi M."/>
        </authorList>
    </citation>
    <scope>NUCLEOTIDE SEQUENCE</scope>
    <source>
        <strain evidence="1">HR1</strain>
    </source>
</reference>
<organism evidence="1 2">
    <name type="scientific">Rhizophagus clarus</name>
    <dbReference type="NCBI Taxonomy" id="94130"/>
    <lineage>
        <taxon>Eukaryota</taxon>
        <taxon>Fungi</taxon>
        <taxon>Fungi incertae sedis</taxon>
        <taxon>Mucoromycota</taxon>
        <taxon>Glomeromycotina</taxon>
        <taxon>Glomeromycetes</taxon>
        <taxon>Glomerales</taxon>
        <taxon>Glomeraceae</taxon>
        <taxon>Rhizophagus</taxon>
    </lineage>
</organism>
<dbReference type="AlphaFoldDB" id="A0A8H3KWM4"/>
<protein>
    <submittedName>
        <fullName evidence="1">Uncharacterized protein</fullName>
    </submittedName>
</protein>
<dbReference type="EMBL" id="BLAL01000017">
    <property type="protein sequence ID" value="GES75611.1"/>
    <property type="molecule type" value="Genomic_DNA"/>
</dbReference>
<dbReference type="Proteomes" id="UP000615446">
    <property type="component" value="Unassembled WGS sequence"/>
</dbReference>
<evidence type="ECO:0000313" key="2">
    <source>
        <dbReference type="Proteomes" id="UP000615446"/>
    </source>
</evidence>